<dbReference type="Pfam" id="PF00432">
    <property type="entry name" value="Prenyltrans"/>
    <property type="match status" value="1"/>
</dbReference>
<keyword evidence="7" id="KW-0862">Zinc</keyword>
<dbReference type="Gene3D" id="1.50.10.20">
    <property type="match status" value="1"/>
</dbReference>
<comment type="similarity">
    <text evidence="2">Belongs to the protein prenyltransferase subunit beta family.</text>
</comment>
<evidence type="ECO:0000313" key="9">
    <source>
        <dbReference type="EMBL" id="WBW71782.1"/>
    </source>
</evidence>
<feature type="domain" description="Prenyltransferase alpha-alpha toroid" evidence="8">
    <location>
        <begin position="3"/>
        <end position="343"/>
    </location>
</feature>
<keyword evidence="4" id="KW-0808">Transferase</keyword>
<evidence type="ECO:0000259" key="8">
    <source>
        <dbReference type="Pfam" id="PF00432"/>
    </source>
</evidence>
<dbReference type="GO" id="GO:0005953">
    <property type="term" value="C:CAAX-protein geranylgeranyltransferase complex"/>
    <property type="evidence" value="ECO:0007669"/>
    <property type="project" value="TreeGrafter"/>
</dbReference>
<name>A0AAE9W8L3_9SCHI</name>
<dbReference type="PANTHER" id="PTHR11774:SF4">
    <property type="entry name" value="GERANYLGERANYL TRANSFERASE TYPE-1 SUBUNIT BETA"/>
    <property type="match status" value="1"/>
</dbReference>
<organism evidence="9 10">
    <name type="scientific">Schizosaccharomyces osmophilus</name>
    <dbReference type="NCBI Taxonomy" id="2545709"/>
    <lineage>
        <taxon>Eukaryota</taxon>
        <taxon>Fungi</taxon>
        <taxon>Dikarya</taxon>
        <taxon>Ascomycota</taxon>
        <taxon>Taphrinomycotina</taxon>
        <taxon>Schizosaccharomycetes</taxon>
        <taxon>Schizosaccharomycetales</taxon>
        <taxon>Schizosaccharomycetaceae</taxon>
        <taxon>Schizosaccharomyces</taxon>
    </lineage>
</organism>
<dbReference type="EMBL" id="CP115611">
    <property type="protein sequence ID" value="WBW71782.1"/>
    <property type="molecule type" value="Genomic_DNA"/>
</dbReference>
<protein>
    <submittedName>
        <fullName evidence="9">Geranylgeranyltransferase I beta subunit Cwg2</fullName>
    </submittedName>
</protein>
<comment type="cofactor">
    <cofactor evidence="1">
        <name>Zn(2+)</name>
        <dbReference type="ChEBI" id="CHEBI:29105"/>
    </cofactor>
</comment>
<dbReference type="KEGG" id="som:SOMG_00773"/>
<evidence type="ECO:0000256" key="4">
    <source>
        <dbReference type="ARBA" id="ARBA00022679"/>
    </source>
</evidence>
<dbReference type="InterPro" id="IPR008930">
    <property type="entry name" value="Terpenoid_cyclase/PrenylTrfase"/>
</dbReference>
<keyword evidence="6" id="KW-0677">Repeat</keyword>
<sequence>MQLTIKKHVAFFQRHLILLPNPYEEHDSERMALGFFCLLGLDLLNALDKVSEEDRDSWIEWIYDNYVLINSNDSNNKYAGFRGFAAGTTLIPVEQEPQLAATSFAISNLLLLGDDLSRIDKQAVEQFLSLCQLPGGHFKSTASTMCCDQDMRQLYLAATIATLLNISFPQTELSLQYIIKCQNYEGGFSLIPFAEAHAGATFCALASLKLLVNFITIQKQSSLDKGSVSKPYQFHDYIPDKKKLLVWLVKRQQSSGGFNGRTNKDHDTCYSYWVQGSLQLLGASQFISHNDVKNFLLCQTQHNFGGFSKVPGEFPDILHSSLGLYALAFDDAANLPKVEHAICLPTRRMPNFQHVKKKTI</sequence>
<dbReference type="GO" id="GO:0046872">
    <property type="term" value="F:metal ion binding"/>
    <property type="evidence" value="ECO:0007669"/>
    <property type="project" value="UniProtKB-KW"/>
</dbReference>
<keyword evidence="10" id="KW-1185">Reference proteome</keyword>
<dbReference type="AlphaFoldDB" id="A0AAE9W8L3"/>
<keyword evidence="3" id="KW-0637">Prenyltransferase</keyword>
<dbReference type="Proteomes" id="UP001212411">
    <property type="component" value="Chromosome 1"/>
</dbReference>
<dbReference type="InterPro" id="IPR045089">
    <property type="entry name" value="PGGT1B-like"/>
</dbReference>
<dbReference type="InterPro" id="IPR001330">
    <property type="entry name" value="Prenyltrans"/>
</dbReference>
<evidence type="ECO:0000256" key="6">
    <source>
        <dbReference type="ARBA" id="ARBA00022737"/>
    </source>
</evidence>
<evidence type="ECO:0000256" key="2">
    <source>
        <dbReference type="ARBA" id="ARBA00010497"/>
    </source>
</evidence>
<dbReference type="GO" id="GO:0004662">
    <property type="term" value="F:CAAX-protein geranylgeranyltransferase activity"/>
    <property type="evidence" value="ECO:0007669"/>
    <property type="project" value="TreeGrafter"/>
</dbReference>
<evidence type="ECO:0000256" key="3">
    <source>
        <dbReference type="ARBA" id="ARBA00022602"/>
    </source>
</evidence>
<keyword evidence="5" id="KW-0479">Metal-binding</keyword>
<dbReference type="SUPFAM" id="SSF48239">
    <property type="entry name" value="Terpenoid cyclases/Protein prenyltransferases"/>
    <property type="match status" value="1"/>
</dbReference>
<reference evidence="9 10" key="1">
    <citation type="journal article" date="2023" name="G3 (Bethesda)">
        <title>A high-quality reference genome for the fission yeast Schizosaccharomyces osmophilus.</title>
        <authorList>
            <person name="Jia G.S."/>
            <person name="Zhang W.C."/>
            <person name="Liang Y."/>
            <person name="Liu X.H."/>
            <person name="Rhind N."/>
            <person name="Pidoux A."/>
            <person name="Brysch-Herzberg M."/>
            <person name="Du L.L."/>
        </authorList>
    </citation>
    <scope>NUCLEOTIDE SEQUENCE [LARGE SCALE GENOMIC DNA]</scope>
    <source>
        <strain evidence="9 10">CBS 15793</strain>
    </source>
</reference>
<proteinExistence type="inferred from homology"/>
<evidence type="ECO:0000256" key="7">
    <source>
        <dbReference type="ARBA" id="ARBA00022833"/>
    </source>
</evidence>
<dbReference type="GeneID" id="80874256"/>
<evidence type="ECO:0000256" key="1">
    <source>
        <dbReference type="ARBA" id="ARBA00001947"/>
    </source>
</evidence>
<evidence type="ECO:0000313" key="10">
    <source>
        <dbReference type="Proteomes" id="UP001212411"/>
    </source>
</evidence>
<evidence type="ECO:0000256" key="5">
    <source>
        <dbReference type="ARBA" id="ARBA00022723"/>
    </source>
</evidence>
<dbReference type="PANTHER" id="PTHR11774">
    <property type="entry name" value="GERANYLGERANYL TRANSFERASE TYPE BETA SUBUNIT"/>
    <property type="match status" value="1"/>
</dbReference>
<accession>A0AAE9W8L3</accession>
<dbReference type="RefSeq" id="XP_056036025.1">
    <property type="nucleotide sequence ID" value="XM_056179567.1"/>
</dbReference>
<gene>
    <name evidence="9" type="primary">cwg2</name>
    <name evidence="9" type="ORF">SOMG_00773</name>
</gene>